<sequence length="197" mass="22880">MDRENQYTERAKHVEAELQKKFAEEKLKNAQHHEEINQLKRDKAVLELQVKKLSNENTLIQSLYNAILEQQTRLATMPQAGPSSVVPGLMAYAISHKYTVNMHPYAPRESRRYKNFTAKRTYAAGTGKVSTRAYGSNEHWDLGLCHVQLNTRRICRDMDCEWRHRHLSSGERFYISLLQPNGPKFLVWYDEASASKT</sequence>
<protein>
    <submittedName>
        <fullName evidence="1">Uncharacterized protein</fullName>
    </submittedName>
</protein>
<dbReference type="AlphaFoldDB" id="A0A6S6WKK3"/>
<dbReference type="EMBL" id="HG992987">
    <property type="protein sequence ID" value="CAE7217065.1"/>
    <property type="molecule type" value="Genomic_DNA"/>
</dbReference>
<proteinExistence type="predicted"/>
<evidence type="ECO:0000313" key="1">
    <source>
        <dbReference type="EMBL" id="CAE7217065.1"/>
    </source>
</evidence>
<gene>
    <name evidence="1" type="ORF">PTTW11_10908</name>
</gene>
<evidence type="ECO:0000313" key="2">
    <source>
        <dbReference type="Proteomes" id="UP000472372"/>
    </source>
</evidence>
<accession>A0A6S6WKK3</accession>
<name>A0A6S6WKK3_9PLEO</name>
<organism evidence="1 2">
    <name type="scientific">Pyrenophora teres f. teres</name>
    <dbReference type="NCBI Taxonomy" id="97479"/>
    <lineage>
        <taxon>Eukaryota</taxon>
        <taxon>Fungi</taxon>
        <taxon>Dikarya</taxon>
        <taxon>Ascomycota</taxon>
        <taxon>Pezizomycotina</taxon>
        <taxon>Dothideomycetes</taxon>
        <taxon>Pleosporomycetidae</taxon>
        <taxon>Pleosporales</taxon>
        <taxon>Pleosporineae</taxon>
        <taxon>Pleosporaceae</taxon>
        <taxon>Pyrenophora</taxon>
    </lineage>
</organism>
<reference evidence="1" key="1">
    <citation type="submission" date="2021-02" db="EMBL/GenBank/DDBJ databases">
        <authorList>
            <person name="Syme A R."/>
            <person name="Syme A R."/>
            <person name="Moolhuijzen P."/>
        </authorList>
    </citation>
    <scope>NUCLEOTIDE SEQUENCE</scope>
    <source>
        <strain evidence="1">W1-1</strain>
    </source>
</reference>
<dbReference type="Proteomes" id="UP000472372">
    <property type="component" value="Chromosome 11"/>
</dbReference>